<dbReference type="GO" id="GO:0020037">
    <property type="term" value="F:heme binding"/>
    <property type="evidence" value="ECO:0007669"/>
    <property type="project" value="InterPro"/>
</dbReference>
<evidence type="ECO:0008006" key="16">
    <source>
        <dbReference type="Google" id="ProtNLM"/>
    </source>
</evidence>
<keyword evidence="9" id="KW-0492">Microsome</keyword>
<dbReference type="PANTHER" id="PTHR24300:SF376">
    <property type="entry name" value="CYTOCHROME P450 15A1"/>
    <property type="match status" value="1"/>
</dbReference>
<organism evidence="14 15">
    <name type="scientific">Allacma fusca</name>
    <dbReference type="NCBI Taxonomy" id="39272"/>
    <lineage>
        <taxon>Eukaryota</taxon>
        <taxon>Metazoa</taxon>
        <taxon>Ecdysozoa</taxon>
        <taxon>Arthropoda</taxon>
        <taxon>Hexapoda</taxon>
        <taxon>Collembola</taxon>
        <taxon>Symphypleona</taxon>
        <taxon>Sminthuridae</taxon>
        <taxon>Allacma</taxon>
    </lineage>
</organism>
<evidence type="ECO:0000256" key="12">
    <source>
        <dbReference type="ARBA" id="ARBA00023033"/>
    </source>
</evidence>
<evidence type="ECO:0000256" key="5">
    <source>
        <dbReference type="ARBA" id="ARBA00010617"/>
    </source>
</evidence>
<keyword evidence="7" id="KW-0479">Metal-binding</keyword>
<evidence type="ECO:0000256" key="11">
    <source>
        <dbReference type="ARBA" id="ARBA00023004"/>
    </source>
</evidence>
<evidence type="ECO:0000313" key="14">
    <source>
        <dbReference type="EMBL" id="CAG7836820.1"/>
    </source>
</evidence>
<dbReference type="GO" id="GO:0006805">
    <property type="term" value="P:xenobiotic metabolic process"/>
    <property type="evidence" value="ECO:0007669"/>
    <property type="project" value="TreeGrafter"/>
</dbReference>
<evidence type="ECO:0000256" key="9">
    <source>
        <dbReference type="ARBA" id="ARBA00022848"/>
    </source>
</evidence>
<dbReference type="EMBL" id="CAJVCH010571169">
    <property type="protein sequence ID" value="CAG7836820.1"/>
    <property type="molecule type" value="Genomic_DNA"/>
</dbReference>
<dbReference type="PANTHER" id="PTHR24300">
    <property type="entry name" value="CYTOCHROME P450 508A4-RELATED"/>
    <property type="match status" value="1"/>
</dbReference>
<dbReference type="GO" id="GO:0016712">
    <property type="term" value="F:oxidoreductase activity, acting on paired donors, with incorporation or reduction of molecular oxygen, reduced flavin or flavoprotein as one donor, and incorporation of one atom of oxygen"/>
    <property type="evidence" value="ECO:0007669"/>
    <property type="project" value="TreeGrafter"/>
</dbReference>
<evidence type="ECO:0000256" key="1">
    <source>
        <dbReference type="ARBA" id="ARBA00001971"/>
    </source>
</evidence>
<dbReference type="InterPro" id="IPR050182">
    <property type="entry name" value="Cytochrome_P450_fam2"/>
</dbReference>
<dbReference type="Proteomes" id="UP000708208">
    <property type="component" value="Unassembled WGS sequence"/>
</dbReference>
<dbReference type="GO" id="GO:0006082">
    <property type="term" value="P:organic acid metabolic process"/>
    <property type="evidence" value="ECO:0007669"/>
    <property type="project" value="TreeGrafter"/>
</dbReference>
<proteinExistence type="inferred from homology"/>
<evidence type="ECO:0000256" key="8">
    <source>
        <dbReference type="ARBA" id="ARBA00022824"/>
    </source>
</evidence>
<dbReference type="FunFam" id="1.10.630.10:FF:000238">
    <property type="entry name" value="Cytochrome P450 2A6"/>
    <property type="match status" value="1"/>
</dbReference>
<evidence type="ECO:0000256" key="13">
    <source>
        <dbReference type="ARBA" id="ARBA00023136"/>
    </source>
</evidence>
<keyword evidence="12" id="KW-0503">Monooxygenase</keyword>
<evidence type="ECO:0000256" key="3">
    <source>
        <dbReference type="ARBA" id="ARBA00004174"/>
    </source>
</evidence>
<dbReference type="GO" id="GO:0005789">
    <property type="term" value="C:endoplasmic reticulum membrane"/>
    <property type="evidence" value="ECO:0007669"/>
    <property type="project" value="UniProtKB-SubCell"/>
</dbReference>
<evidence type="ECO:0000256" key="2">
    <source>
        <dbReference type="ARBA" id="ARBA00003690"/>
    </source>
</evidence>
<keyword evidence="10" id="KW-0560">Oxidoreductase</keyword>
<comment type="caution">
    <text evidence="14">The sequence shown here is derived from an EMBL/GenBank/DDBJ whole genome shotgun (WGS) entry which is preliminary data.</text>
</comment>
<evidence type="ECO:0000256" key="7">
    <source>
        <dbReference type="ARBA" id="ARBA00022723"/>
    </source>
</evidence>
<reference evidence="14" key="1">
    <citation type="submission" date="2021-06" db="EMBL/GenBank/DDBJ databases">
        <authorList>
            <person name="Hodson N. C."/>
            <person name="Mongue J. A."/>
            <person name="Jaron S. K."/>
        </authorList>
    </citation>
    <scope>NUCLEOTIDE SEQUENCE</scope>
</reference>
<evidence type="ECO:0000313" key="15">
    <source>
        <dbReference type="Proteomes" id="UP000708208"/>
    </source>
</evidence>
<name>A0A8J2PTS4_9HEXA</name>
<dbReference type="OrthoDB" id="1055148at2759"/>
<evidence type="ECO:0000256" key="4">
    <source>
        <dbReference type="ARBA" id="ARBA00004406"/>
    </source>
</evidence>
<sequence>MITELLVLAVTGFLIFWLTTRRPKNYPPGPTGWPIVRNLFQISRDIPQHRQFTELGKKYGDIVGLYFADRPVVVLNNYKHIKEAFAENVFSGRVISHLTLYRNLGGNRGLLLSEGRPWQEQRRFTLKTLRDFGFGKKSMEALIMEEVNELINGFKKEVGKPIVTQNRFNIAVLNGLWLLLTGNKFSHDDPRLNFLVKSITSIITRRPLSALVAEFFPVVQKVRHLFPGFFNTQGLQTHKAVQKLIRETIDEHKATLQEDAPRDFIDAFLIESNKTTDVNSSFYQEDGYLGLHIVLLDLFIAGAETTSTTLTWTFLTMALYPEKQEKLYEEIKGVVGLSRSVSLTDRAELPYLEACMMEMLRFSAVVATGVFHRTHEEFKVTTYDGEPKPTFDSLASFVLFPKPHKVVLVDRNSTAQS</sequence>
<dbReference type="AlphaFoldDB" id="A0A8J2PTS4"/>
<keyword evidence="15" id="KW-1185">Reference proteome</keyword>
<comment type="cofactor">
    <cofactor evidence="1">
        <name>heme</name>
        <dbReference type="ChEBI" id="CHEBI:30413"/>
    </cofactor>
</comment>
<dbReference type="GO" id="GO:0008395">
    <property type="term" value="F:steroid hydroxylase activity"/>
    <property type="evidence" value="ECO:0007669"/>
    <property type="project" value="TreeGrafter"/>
</dbReference>
<gene>
    <name evidence="14" type="ORF">AFUS01_LOCUS46017</name>
</gene>
<evidence type="ECO:0000256" key="10">
    <source>
        <dbReference type="ARBA" id="ARBA00023002"/>
    </source>
</evidence>
<evidence type="ECO:0000256" key="6">
    <source>
        <dbReference type="ARBA" id="ARBA00022617"/>
    </source>
</evidence>
<keyword evidence="6" id="KW-0349">Heme</keyword>
<dbReference type="GO" id="GO:0005506">
    <property type="term" value="F:iron ion binding"/>
    <property type="evidence" value="ECO:0007669"/>
    <property type="project" value="InterPro"/>
</dbReference>
<accession>A0A8J2PTS4</accession>
<comment type="subcellular location">
    <subcellularLocation>
        <location evidence="4">Endoplasmic reticulum membrane</location>
        <topology evidence="4">Peripheral membrane protein</topology>
    </subcellularLocation>
    <subcellularLocation>
        <location evidence="3">Microsome membrane</location>
        <topology evidence="3">Peripheral membrane protein</topology>
    </subcellularLocation>
</comment>
<dbReference type="InterPro" id="IPR001128">
    <property type="entry name" value="Cyt_P450"/>
</dbReference>
<comment type="similarity">
    <text evidence="5">Belongs to the cytochrome P450 family.</text>
</comment>
<dbReference type="Pfam" id="PF00067">
    <property type="entry name" value="p450"/>
    <property type="match status" value="1"/>
</dbReference>
<comment type="function">
    <text evidence="2">May be involved in the metabolism of insect hormones and in the breakdown of synthetic insecticides.</text>
</comment>
<keyword evidence="13" id="KW-0472">Membrane</keyword>
<keyword evidence="8" id="KW-0256">Endoplasmic reticulum</keyword>
<keyword evidence="11" id="KW-0408">Iron</keyword>
<protein>
    <recommendedName>
        <fullName evidence="16">Cytochrome P450</fullName>
    </recommendedName>
</protein>